<dbReference type="HOGENOM" id="CLU_2599517_0_0_0"/>
<gene>
    <name evidence="1" type="ORF">NIDE2798</name>
</gene>
<proteinExistence type="predicted"/>
<dbReference type="AlphaFoldDB" id="D8PGW6"/>
<organism evidence="1 2">
    <name type="scientific">Nitrospira defluvii</name>
    <dbReference type="NCBI Taxonomy" id="330214"/>
    <lineage>
        <taxon>Bacteria</taxon>
        <taxon>Pseudomonadati</taxon>
        <taxon>Nitrospirota</taxon>
        <taxon>Nitrospiria</taxon>
        <taxon>Nitrospirales</taxon>
        <taxon>Nitrospiraceae</taxon>
        <taxon>Nitrospira</taxon>
    </lineage>
</organism>
<sequence>MIQRVTFRLRLSPGSDMAWTAVGTVPSLLLPSWRLGARHGCALSPCRAFSFSVHPCETSALCSTMPQIETIGSFLQFNP</sequence>
<dbReference type="EMBL" id="FP929003">
    <property type="protein sequence ID" value="CBK42503.1"/>
    <property type="molecule type" value="Genomic_DNA"/>
</dbReference>
<accession>D8PGW6</accession>
<dbReference type="KEGG" id="nde:NIDE2798"/>
<reference evidence="1 2" key="1">
    <citation type="journal article" date="2010" name="Proc. Natl. Acad. Sci. U.S.A.">
        <title>A Nitrospira metagenome illuminates the physiology and evolution of globally important nitrite-oxidizing bacteria.</title>
        <authorList>
            <person name="Lucker S."/>
            <person name="Wagner M."/>
            <person name="Maixner F."/>
            <person name="Pelletier E."/>
            <person name="Koch H."/>
            <person name="Vacherie B."/>
            <person name="Rattei T."/>
            <person name="Sinninghe Damste J."/>
            <person name="Spieck E."/>
            <person name="Le Paslier D."/>
            <person name="Daims H."/>
        </authorList>
    </citation>
    <scope>NUCLEOTIDE SEQUENCE [LARGE SCALE GENOMIC DNA]</scope>
</reference>
<evidence type="ECO:0000313" key="1">
    <source>
        <dbReference type="EMBL" id="CBK42503.1"/>
    </source>
</evidence>
<keyword evidence="2" id="KW-1185">Reference proteome</keyword>
<dbReference type="STRING" id="330214.NIDE2798"/>
<dbReference type="Proteomes" id="UP000001660">
    <property type="component" value="Chromosome"/>
</dbReference>
<name>D8PGW6_9BACT</name>
<evidence type="ECO:0000313" key="2">
    <source>
        <dbReference type="Proteomes" id="UP000001660"/>
    </source>
</evidence>
<protein>
    <submittedName>
        <fullName evidence="1">Uncharacterized protein</fullName>
    </submittedName>
</protein>